<keyword evidence="6" id="KW-1185">Reference proteome</keyword>
<dbReference type="PANTHER" id="PTHR47690">
    <property type="entry name" value="GLUCOKINASE"/>
    <property type="match status" value="1"/>
</dbReference>
<dbReference type="EMBL" id="PSNX01000010">
    <property type="protein sequence ID" value="PPE66007.1"/>
    <property type="molecule type" value="Genomic_DNA"/>
</dbReference>
<accession>A0A2S5STW3</accession>
<dbReference type="GO" id="GO:0005829">
    <property type="term" value="C:cytosol"/>
    <property type="evidence" value="ECO:0007669"/>
    <property type="project" value="TreeGrafter"/>
</dbReference>
<dbReference type="Gene3D" id="3.30.420.40">
    <property type="match status" value="1"/>
</dbReference>
<sequence length="361" mass="38250">MAGSAVWIDGWTTWRDSPSIVCSLPTCWATDEQASIRTVTVDDTYPRLVGDIGGTNARLAWVKGAGCAPEGVRTYACAHYPSLADVIRAYLNEQGHRSPPWAAIGIANPVVGDWVQMTNHHWAFSIEGMRHSLGLKRLLVLNDFTALAMSLPSLGGADIRQVGPGHAVAKAPRALLGAGTGLGVSGLLSSDSGRLVPVNGEGGHVTLAATNDREAELLAWLRRRFGHVSAERALSGPGLVNLHDALREIDGLAPSGHTPAEVTEAALSGREARAEEALNLFCSFLGNVAGNLALTLGARGGVYIGGGIVPRLGDWFDRSPFRARFEDKGRFRAYLSDIPTLVVQAPYPALLGAARALDELI</sequence>
<reference evidence="5 6" key="1">
    <citation type="submission" date="2018-02" db="EMBL/GenBank/DDBJ databases">
        <title>Reclassifiation of [Polyangium] brachysporum DSM 7029 as Guopingzhaonella breviflexa gen. nov., sp. nov., a member of the family Comamonadaceae.</title>
        <authorList>
            <person name="Tang B."/>
        </authorList>
    </citation>
    <scope>NUCLEOTIDE SEQUENCE [LARGE SCALE GENOMIC DNA]</scope>
    <source>
        <strain evidence="5 6">BCRC 80649</strain>
    </source>
</reference>
<comment type="catalytic activity">
    <reaction evidence="3">
        <text>D-glucose + ATP = D-glucose 6-phosphate + ADP + H(+)</text>
        <dbReference type="Rhea" id="RHEA:17825"/>
        <dbReference type="ChEBI" id="CHEBI:4167"/>
        <dbReference type="ChEBI" id="CHEBI:15378"/>
        <dbReference type="ChEBI" id="CHEBI:30616"/>
        <dbReference type="ChEBI" id="CHEBI:61548"/>
        <dbReference type="ChEBI" id="CHEBI:456216"/>
        <dbReference type="EC" id="2.7.1.2"/>
    </reaction>
</comment>
<evidence type="ECO:0000256" key="4">
    <source>
        <dbReference type="RuleBase" id="RU004046"/>
    </source>
</evidence>
<dbReference type="AlphaFoldDB" id="A0A2S5STW3"/>
<feature type="binding site" evidence="3">
    <location>
        <begin position="50"/>
        <end position="55"/>
    </location>
    <ligand>
        <name>ATP</name>
        <dbReference type="ChEBI" id="CHEBI:30616"/>
    </ligand>
</feature>
<proteinExistence type="inferred from homology"/>
<dbReference type="SUPFAM" id="SSF53067">
    <property type="entry name" value="Actin-like ATPase domain"/>
    <property type="match status" value="1"/>
</dbReference>
<evidence type="ECO:0000256" key="1">
    <source>
        <dbReference type="ARBA" id="ARBA00022679"/>
    </source>
</evidence>
<organism evidence="5 6">
    <name type="scientific">Caldimonas caldifontis</name>
    <dbReference type="NCBI Taxonomy" id="1452508"/>
    <lineage>
        <taxon>Bacteria</taxon>
        <taxon>Pseudomonadati</taxon>
        <taxon>Pseudomonadota</taxon>
        <taxon>Betaproteobacteria</taxon>
        <taxon>Burkholderiales</taxon>
        <taxon>Sphaerotilaceae</taxon>
        <taxon>Caldimonas</taxon>
    </lineage>
</organism>
<dbReference type="PANTHER" id="PTHR47690:SF1">
    <property type="entry name" value="GLUCOKINASE"/>
    <property type="match status" value="1"/>
</dbReference>
<keyword evidence="2 3" id="KW-0418">Kinase</keyword>
<evidence type="ECO:0000256" key="2">
    <source>
        <dbReference type="ARBA" id="ARBA00022777"/>
    </source>
</evidence>
<keyword evidence="3" id="KW-0324">Glycolysis</keyword>
<dbReference type="Proteomes" id="UP000238605">
    <property type="component" value="Unassembled WGS sequence"/>
</dbReference>
<gene>
    <name evidence="3" type="primary">glk</name>
    <name evidence="5" type="ORF">C1704_12005</name>
</gene>
<dbReference type="CDD" id="cd24008">
    <property type="entry name" value="ASKHA_NBD_GLK"/>
    <property type="match status" value="1"/>
</dbReference>
<dbReference type="GO" id="GO:0006096">
    <property type="term" value="P:glycolytic process"/>
    <property type="evidence" value="ECO:0007669"/>
    <property type="project" value="UniProtKB-UniRule"/>
</dbReference>
<evidence type="ECO:0000313" key="6">
    <source>
        <dbReference type="Proteomes" id="UP000238605"/>
    </source>
</evidence>
<name>A0A2S5STW3_9BURK</name>
<dbReference type="InterPro" id="IPR003836">
    <property type="entry name" value="Glucokinase"/>
</dbReference>
<dbReference type="InterPro" id="IPR050201">
    <property type="entry name" value="Bacterial_glucokinase"/>
</dbReference>
<keyword evidence="1 3" id="KW-0808">Transferase</keyword>
<dbReference type="EC" id="2.7.1.2" evidence="3"/>
<dbReference type="GO" id="GO:0005536">
    <property type="term" value="F:D-glucose binding"/>
    <property type="evidence" value="ECO:0007669"/>
    <property type="project" value="InterPro"/>
</dbReference>
<dbReference type="GO" id="GO:0005524">
    <property type="term" value="F:ATP binding"/>
    <property type="evidence" value="ECO:0007669"/>
    <property type="project" value="UniProtKB-UniRule"/>
</dbReference>
<evidence type="ECO:0000256" key="3">
    <source>
        <dbReference type="HAMAP-Rule" id="MF_00524"/>
    </source>
</evidence>
<dbReference type="NCBIfam" id="NF009073">
    <property type="entry name" value="PRK12408.1"/>
    <property type="match status" value="1"/>
</dbReference>
<dbReference type="OrthoDB" id="257751at2"/>
<dbReference type="InterPro" id="IPR043129">
    <property type="entry name" value="ATPase_NBD"/>
</dbReference>
<comment type="caution">
    <text evidence="5">The sequence shown here is derived from an EMBL/GenBank/DDBJ whole genome shotgun (WGS) entry which is preliminary data.</text>
</comment>
<evidence type="ECO:0000313" key="5">
    <source>
        <dbReference type="EMBL" id="PPE66007.1"/>
    </source>
</evidence>
<dbReference type="Gene3D" id="3.40.367.20">
    <property type="match status" value="1"/>
</dbReference>
<dbReference type="NCBIfam" id="NF001416">
    <property type="entry name" value="PRK00292.1-3"/>
    <property type="match status" value="1"/>
</dbReference>
<keyword evidence="3" id="KW-0547">Nucleotide-binding</keyword>
<dbReference type="NCBIfam" id="TIGR00749">
    <property type="entry name" value="glk"/>
    <property type="match status" value="1"/>
</dbReference>
<keyword evidence="3" id="KW-0963">Cytoplasm</keyword>
<comment type="subcellular location">
    <subcellularLocation>
        <location evidence="3">Cytoplasm</location>
    </subcellularLocation>
</comment>
<keyword evidence="3" id="KW-0067">ATP-binding</keyword>
<protein>
    <recommendedName>
        <fullName evidence="3">Glucokinase</fullName>
        <ecNumber evidence="3">2.7.1.2</ecNumber>
    </recommendedName>
    <alternativeName>
        <fullName evidence="3">Glucose kinase</fullName>
    </alternativeName>
</protein>
<comment type="similarity">
    <text evidence="3 4">Belongs to the bacterial glucokinase family.</text>
</comment>
<dbReference type="GO" id="GO:0004340">
    <property type="term" value="F:glucokinase activity"/>
    <property type="evidence" value="ECO:0007669"/>
    <property type="project" value="UniProtKB-UniRule"/>
</dbReference>
<dbReference type="Pfam" id="PF02685">
    <property type="entry name" value="Glucokinase"/>
    <property type="match status" value="1"/>
</dbReference>
<dbReference type="HAMAP" id="MF_00524">
    <property type="entry name" value="Glucokinase"/>
    <property type="match status" value="1"/>
</dbReference>